<dbReference type="RefSeq" id="WP_023397601.1">
    <property type="nucleotide sequence ID" value="NZ_AUSV01000008.1"/>
</dbReference>
<accession>V4HC78</accession>
<dbReference type="AlphaFoldDB" id="V4HC78"/>
<comment type="caution">
    <text evidence="1">The sequence shown here is derived from an EMBL/GenBank/DDBJ whole genome shotgun (WGS) entry which is preliminary data.</text>
</comment>
<dbReference type="Proteomes" id="UP000017820">
    <property type="component" value="Unassembled WGS sequence"/>
</dbReference>
<proteinExistence type="predicted"/>
<evidence type="ECO:0000313" key="1">
    <source>
        <dbReference type="EMBL" id="ESP95081.1"/>
    </source>
</evidence>
<evidence type="ECO:0000313" key="2">
    <source>
        <dbReference type="Proteomes" id="UP000017820"/>
    </source>
</evidence>
<dbReference type="EMBL" id="AUSV01000008">
    <property type="protein sequence ID" value="ESP95081.1"/>
    <property type="molecule type" value="Genomic_DNA"/>
</dbReference>
<organism evidence="1 2">
    <name type="scientific">Pseudoalteromonas luteoviolacea (strain 2ta16)</name>
    <dbReference type="NCBI Taxonomy" id="1353533"/>
    <lineage>
        <taxon>Bacteria</taxon>
        <taxon>Pseudomonadati</taxon>
        <taxon>Pseudomonadota</taxon>
        <taxon>Gammaproteobacteria</taxon>
        <taxon>Alteromonadales</taxon>
        <taxon>Pseudoalteromonadaceae</taxon>
        <taxon>Pseudoalteromonas</taxon>
    </lineage>
</organism>
<dbReference type="GeneID" id="29921235"/>
<gene>
    <name evidence="1" type="ORF">PL2TA16_04637</name>
</gene>
<protein>
    <submittedName>
        <fullName evidence="1">Uncharacterized protein</fullName>
    </submittedName>
</protein>
<name>V4HC78_PSEL2</name>
<reference evidence="1 2" key="1">
    <citation type="submission" date="2013-07" db="EMBL/GenBank/DDBJ databases">
        <title>Draft genome sequence of Pseudoalteromonas luteoviolacea 2ta16.</title>
        <authorList>
            <person name="Allen E.E."/>
            <person name="Azam F."/>
            <person name="Podell S."/>
        </authorList>
    </citation>
    <scope>NUCLEOTIDE SEQUENCE [LARGE SCALE GENOMIC DNA]</scope>
    <source>
        <strain evidence="1 2">2ta16</strain>
    </source>
</reference>
<dbReference type="PATRIC" id="fig|1353533.3.peg.640"/>
<sequence length="865" mass="94581">MTWFNSTNANVTNGSNIIKINDNQSVANIRASDALVLGAFAPVEISKAYVTTHGTFIELIKPWPNATQSQVPCVVLPTSGDFNTAVSALNNASKMVNDNYKTMIDWQTKTGSVQFSDLDGNTQTVKTLKQLQSEIDAVNPYPWAMRKVEFEARRQQNLNQYVASGFVHFGKHLESANTVNEGLWERTTEPNVLRLGASYSNAGASVTDEPVLHMAGVIVHLSQLCNTDEAFNAVKLPPAEKGLRTYDSATGLSVTHSSPDVAFASETDTNKVVTERSDMFGFELFLREINDTDPFVYKHGIIQSQSSDINGVTTSKDTVRPATYFAWFEGDETSTGKGVNWIQANETQRVAIASNPKNNLYFDDSTGKFYQWCVRGRSFAGYDNGDWLFIDSTEATALSQQNANRTRVGVQGFGNESQDTASGARFFASTNFSDHNARPYKGLYTAKIDSNALGADCFFIVCNTVNRLNRGAYHPSFNPMGSAYVWNGSTTVAWHNAYFKLTSKQQAFTDIASNTGAISSGSSGRPDERLHDAIYISGQGGVCRDLRYRAKALTDIALTHVDLQVKTGQYRGLQTCPFTQIFASVNDVPSGFTIINQDTPTAIVAQASMGPSVSGIIPHIDVFGPPAKILQCPDLKNGWYGHWVPHSLQDNTATTLHLSRPATNILSGILTNDNGATWQTWSPALDSINNTTYLSASMASSQCIYLVYYHTQAAMTIHANNQRATSFIQPRSVFVTDSCEPHSGRDLLYSLTNSVGTSTTAHNKAIDYAITSIPLDPSSSITHTPISHIAPSNSSKGVKALPYFVVRNNQVFINFAYTQLIHNGSNWGDNNTVHMIDGQQTRLDANGQEVLCGTAQLVEPLGWIK</sequence>